<dbReference type="Proteomes" id="UP001297422">
    <property type="component" value="Unassembled WGS sequence"/>
</dbReference>
<proteinExistence type="predicted"/>
<accession>A0AAJ1EQR0</accession>
<name>A0AAJ1EQR0_MEDGN</name>
<comment type="caution">
    <text evidence="1">The sequence shown here is derived from an EMBL/GenBank/DDBJ whole genome shotgun (WGS) entry which is preliminary data.</text>
</comment>
<dbReference type="EMBL" id="JAJBNC010000004">
    <property type="protein sequence ID" value="MCB5492768.1"/>
    <property type="molecule type" value="Genomic_DNA"/>
</dbReference>
<organism evidence="1 2">
    <name type="scientific">Mediterraneibacter gnavus</name>
    <name type="common">Ruminococcus gnavus</name>
    <dbReference type="NCBI Taxonomy" id="33038"/>
    <lineage>
        <taxon>Bacteria</taxon>
        <taxon>Bacillati</taxon>
        <taxon>Bacillota</taxon>
        <taxon>Clostridia</taxon>
        <taxon>Lachnospirales</taxon>
        <taxon>Lachnospiraceae</taxon>
        <taxon>Mediterraneibacter</taxon>
    </lineage>
</organism>
<reference evidence="1" key="1">
    <citation type="submission" date="2021-10" db="EMBL/GenBank/DDBJ databases">
        <title>Collection of gut derived symbiotic bacterial strains cultured from healthy donors.</title>
        <authorList>
            <person name="Lin H."/>
            <person name="Littmann E."/>
            <person name="Claire K."/>
            <person name="Pamer E."/>
        </authorList>
    </citation>
    <scope>NUCLEOTIDE SEQUENCE</scope>
    <source>
        <strain evidence="1">MSK.23.4</strain>
    </source>
</reference>
<gene>
    <name evidence="1" type="ORF">LIQ10_03285</name>
</gene>
<evidence type="ECO:0000313" key="2">
    <source>
        <dbReference type="Proteomes" id="UP001297422"/>
    </source>
</evidence>
<dbReference type="Pfam" id="PF19474">
    <property type="entry name" value="DUF6011"/>
    <property type="match status" value="1"/>
</dbReference>
<protein>
    <submittedName>
        <fullName evidence="1">DUF6011 domain-containing protein</fullName>
    </submittedName>
</protein>
<dbReference type="RefSeq" id="WP_173878574.1">
    <property type="nucleotide sequence ID" value="NZ_JAAIMT010000003.1"/>
</dbReference>
<dbReference type="AlphaFoldDB" id="A0AAJ1EQR0"/>
<dbReference type="InterPro" id="IPR046053">
    <property type="entry name" value="DUF6011"/>
</dbReference>
<evidence type="ECO:0000313" key="1">
    <source>
        <dbReference type="EMBL" id="MCB5492768.1"/>
    </source>
</evidence>
<sequence length="216" mass="24550">MGKKSDVSLQTLAEFIRDLVYDDFSRNLRWSLSVIHPKTDDGDVGFSGGIWTDYQKAKNQMSISFGFSDTKGIYNFKAWINSSEIRFSFGENPTFEDFKKTAERIFIDEEFCIKTKTPYERTRDKVYATGNRWAKENFDATHNQREGYTVYTRCQKCGKKLTDSESMRRGYGPECWSQISGISSADSVGSVDEAELPGQMTIFDFPDAIPDGGMNG</sequence>